<keyword evidence="2 8" id="KW-0479">Metal-binding</keyword>
<dbReference type="PATRIC" id="fig|362787.3.peg.1307"/>
<organism evidence="11 12">
    <name type="scientific">Candidatus Protochlamydia amoebophila</name>
    <dbReference type="NCBI Taxonomy" id="362787"/>
    <lineage>
        <taxon>Bacteria</taxon>
        <taxon>Pseudomonadati</taxon>
        <taxon>Chlamydiota</taxon>
        <taxon>Chlamydiia</taxon>
        <taxon>Parachlamydiales</taxon>
        <taxon>Parachlamydiaceae</taxon>
        <taxon>Candidatus Protochlamydia</taxon>
    </lineage>
</organism>
<dbReference type="GO" id="GO:0046872">
    <property type="term" value="F:metal ion binding"/>
    <property type="evidence" value="ECO:0007669"/>
    <property type="project" value="UniProtKB-KW"/>
</dbReference>
<dbReference type="InterPro" id="IPR006073">
    <property type="entry name" value="GTP-bd"/>
</dbReference>
<evidence type="ECO:0000256" key="7">
    <source>
        <dbReference type="PIRSR" id="PIRSR006809-1"/>
    </source>
</evidence>
<sequence>MKNDKTVKDESDFILHEEEKKQKALLISVYQGNKQLRLCEEHLEELALLAYTFGIEVAKKEPCSLRKFDASTYVSKGKLEELIQIANELAVDLIIFDDEITPAQQRNLQAAFNKPVIDRTELILGVFAQRAHTKEARLQIELAKIKYEAPRLKRLWTHLSRQQGTSGSGGGGAYLKGEGEKQIEIDKRILKRKMDVLQKEIDDVKAVRETQRLSRVRSAIPVFAIIGYTNAGKSTLLNALTDAGVFVEDKLFATLDTTTRKFTLPNNQDILIVDTVGFIRKLPHLLVAAFKSTLEEAIEADILLHLIDVSHPMAEEQAATTYEVLQELGAGKKPIITVLNKIDQCEHPHMIHRIRMSYPKNVQISALKKIGFEELQEAMIQELSRQRQVAEFRIPQSDYGSVSEIIRLGHILSQDYENNDVLLKVDLPALIVDKYAHYQILAER</sequence>
<gene>
    <name evidence="6 11" type="primary">hflX</name>
    <name evidence="11" type="ORF">DB44_DI00160</name>
</gene>
<dbReference type="PIRSF" id="PIRSF006809">
    <property type="entry name" value="GTP-binding_hflX_prd"/>
    <property type="match status" value="1"/>
</dbReference>
<dbReference type="RefSeq" id="WP_039358835.1">
    <property type="nucleotide sequence ID" value="NZ_JSAN01000081.1"/>
</dbReference>
<keyword evidence="5 6" id="KW-0342">GTP-binding</keyword>
<feature type="binding site" evidence="7">
    <location>
        <begin position="274"/>
        <end position="277"/>
    </location>
    <ligand>
        <name>GTP</name>
        <dbReference type="ChEBI" id="CHEBI:37565"/>
    </ligand>
</feature>
<feature type="binding site" evidence="7">
    <location>
        <begin position="227"/>
        <end position="234"/>
    </location>
    <ligand>
        <name>GTP</name>
        <dbReference type="ChEBI" id="CHEBI:37565"/>
    </ligand>
</feature>
<name>A0A0C1JM61_9BACT</name>
<dbReference type="GO" id="GO:0003924">
    <property type="term" value="F:GTPase activity"/>
    <property type="evidence" value="ECO:0007669"/>
    <property type="project" value="UniProtKB-UniRule"/>
</dbReference>
<dbReference type="InterPro" id="IPR005225">
    <property type="entry name" value="Small_GTP-bd"/>
</dbReference>
<accession>A0A0C1JM61</accession>
<dbReference type="PANTHER" id="PTHR10229:SF0">
    <property type="entry name" value="GTP-BINDING PROTEIN 6-RELATED"/>
    <property type="match status" value="1"/>
</dbReference>
<evidence type="ECO:0000256" key="5">
    <source>
        <dbReference type="ARBA" id="ARBA00023134"/>
    </source>
</evidence>
<dbReference type="InterPro" id="IPR030394">
    <property type="entry name" value="G_HFLX_dom"/>
</dbReference>
<dbReference type="FunFam" id="3.40.50.11060:FF:000001">
    <property type="entry name" value="GTPase HflX"/>
    <property type="match status" value="1"/>
</dbReference>
<comment type="subcellular location">
    <subcellularLocation>
        <location evidence="6">Cytoplasm</location>
    </subcellularLocation>
    <text evidence="6">May associate with membranes.</text>
</comment>
<keyword evidence="4 8" id="KW-0460">Magnesium</keyword>
<dbReference type="CDD" id="cd01878">
    <property type="entry name" value="HflX"/>
    <property type="match status" value="1"/>
</dbReference>
<dbReference type="GO" id="GO:0005525">
    <property type="term" value="F:GTP binding"/>
    <property type="evidence" value="ECO:0007669"/>
    <property type="project" value="UniProtKB-UniRule"/>
</dbReference>
<feature type="binding site" evidence="8">
    <location>
        <position position="254"/>
    </location>
    <ligand>
        <name>Mg(2+)</name>
        <dbReference type="ChEBI" id="CHEBI:18420"/>
    </ligand>
</feature>
<evidence type="ECO:0000313" key="12">
    <source>
        <dbReference type="Proteomes" id="UP000031465"/>
    </source>
</evidence>
<dbReference type="HAMAP" id="MF_00900">
    <property type="entry name" value="GTPase_HflX"/>
    <property type="match status" value="1"/>
</dbReference>
<dbReference type="Pfam" id="PF13167">
    <property type="entry name" value="GTP-bdg_N"/>
    <property type="match status" value="1"/>
</dbReference>
<proteinExistence type="inferred from homology"/>
<comment type="similarity">
    <text evidence="6">Belongs to the TRAFAC class OBG-HflX-like GTPase superfamily. HflX GTPase family.</text>
</comment>
<dbReference type="InterPro" id="IPR032305">
    <property type="entry name" value="GTP-bd_M"/>
</dbReference>
<dbReference type="Pfam" id="PF16360">
    <property type="entry name" value="GTP-bdg_M"/>
    <property type="match status" value="1"/>
</dbReference>
<evidence type="ECO:0000256" key="4">
    <source>
        <dbReference type="ARBA" id="ARBA00022842"/>
    </source>
</evidence>
<feature type="binding site" evidence="7">
    <location>
        <begin position="252"/>
        <end position="256"/>
    </location>
    <ligand>
        <name>GTP</name>
        <dbReference type="ChEBI" id="CHEBI:37565"/>
    </ligand>
</feature>
<evidence type="ECO:0000256" key="3">
    <source>
        <dbReference type="ARBA" id="ARBA00022741"/>
    </source>
</evidence>
<feature type="binding site" evidence="7">
    <location>
        <begin position="365"/>
        <end position="367"/>
    </location>
    <ligand>
        <name>GTP</name>
        <dbReference type="ChEBI" id="CHEBI:37565"/>
    </ligand>
</feature>
<comment type="function">
    <text evidence="6">GTPase that associates with the 50S ribosomal subunit and may have a role during protein synthesis or ribosome biogenesis.</text>
</comment>
<comment type="caution">
    <text evidence="11">The sequence shown here is derived from an EMBL/GenBank/DDBJ whole genome shotgun (WGS) entry which is preliminary data.</text>
</comment>
<evidence type="ECO:0000256" key="1">
    <source>
        <dbReference type="ARBA" id="ARBA00022490"/>
    </source>
</evidence>
<dbReference type="InterPro" id="IPR042108">
    <property type="entry name" value="GTPase_HflX_N_sf"/>
</dbReference>
<feature type="binding site" evidence="8">
    <location>
        <position position="234"/>
    </location>
    <ligand>
        <name>Mg(2+)</name>
        <dbReference type="ChEBI" id="CHEBI:18420"/>
    </ligand>
</feature>
<dbReference type="PANTHER" id="PTHR10229">
    <property type="entry name" value="GTP-BINDING PROTEIN HFLX"/>
    <property type="match status" value="1"/>
</dbReference>
<evidence type="ECO:0000256" key="9">
    <source>
        <dbReference type="SAM" id="Coils"/>
    </source>
</evidence>
<dbReference type="NCBIfam" id="TIGR03156">
    <property type="entry name" value="GTP_HflX"/>
    <property type="match status" value="1"/>
</dbReference>
<dbReference type="Gene3D" id="3.40.50.11060">
    <property type="entry name" value="GTPase HflX, N-terminal domain"/>
    <property type="match status" value="1"/>
</dbReference>
<dbReference type="SUPFAM" id="SSF52540">
    <property type="entry name" value="P-loop containing nucleoside triphosphate hydrolases"/>
    <property type="match status" value="1"/>
</dbReference>
<evidence type="ECO:0000256" key="2">
    <source>
        <dbReference type="ARBA" id="ARBA00022723"/>
    </source>
</evidence>
<evidence type="ECO:0000259" key="10">
    <source>
        <dbReference type="PROSITE" id="PS51705"/>
    </source>
</evidence>
<dbReference type="PRINTS" id="PR00326">
    <property type="entry name" value="GTP1OBG"/>
</dbReference>
<feature type="coiled-coil region" evidence="9">
    <location>
        <begin position="180"/>
        <end position="207"/>
    </location>
</feature>
<dbReference type="NCBIfam" id="TIGR00231">
    <property type="entry name" value="small_GTP"/>
    <property type="match status" value="1"/>
</dbReference>
<keyword evidence="3 6" id="KW-0547">Nucleotide-binding</keyword>
<keyword evidence="9" id="KW-0175">Coiled coil</keyword>
<protein>
    <recommendedName>
        <fullName evidence="6">GTPase HflX</fullName>
    </recommendedName>
    <alternativeName>
        <fullName evidence="6">GTP-binding protein HflX</fullName>
    </alternativeName>
</protein>
<evidence type="ECO:0000313" key="11">
    <source>
        <dbReference type="EMBL" id="KIC71611.1"/>
    </source>
</evidence>
<keyword evidence="1 6" id="KW-0963">Cytoplasm</keyword>
<dbReference type="Proteomes" id="UP000031465">
    <property type="component" value="Unassembled WGS sequence"/>
</dbReference>
<dbReference type="EMBL" id="JSAN01000081">
    <property type="protein sequence ID" value="KIC71611.1"/>
    <property type="molecule type" value="Genomic_DNA"/>
</dbReference>
<dbReference type="Gene3D" id="6.10.250.2860">
    <property type="match status" value="1"/>
</dbReference>
<dbReference type="AlphaFoldDB" id="A0A0C1JM61"/>
<evidence type="ECO:0000256" key="6">
    <source>
        <dbReference type="HAMAP-Rule" id="MF_00900"/>
    </source>
</evidence>
<dbReference type="Gene3D" id="3.40.50.300">
    <property type="entry name" value="P-loop containing nucleotide triphosphate hydrolases"/>
    <property type="match status" value="1"/>
</dbReference>
<feature type="binding site" evidence="7">
    <location>
        <begin position="340"/>
        <end position="343"/>
    </location>
    <ligand>
        <name>GTP</name>
        <dbReference type="ChEBI" id="CHEBI:37565"/>
    </ligand>
</feature>
<dbReference type="GO" id="GO:0043022">
    <property type="term" value="F:ribosome binding"/>
    <property type="evidence" value="ECO:0007669"/>
    <property type="project" value="TreeGrafter"/>
</dbReference>
<dbReference type="InterPro" id="IPR025121">
    <property type="entry name" value="GTPase_HflX_N"/>
</dbReference>
<comment type="subunit">
    <text evidence="6">Monomer. Associates with the 50S ribosomal subunit.</text>
</comment>
<dbReference type="Pfam" id="PF01926">
    <property type="entry name" value="MMR_HSR1"/>
    <property type="match status" value="1"/>
</dbReference>
<dbReference type="GO" id="GO:0005737">
    <property type="term" value="C:cytoplasm"/>
    <property type="evidence" value="ECO:0007669"/>
    <property type="project" value="UniProtKB-SubCell"/>
</dbReference>
<dbReference type="PROSITE" id="PS51705">
    <property type="entry name" value="G_HFLX"/>
    <property type="match status" value="1"/>
</dbReference>
<dbReference type="InterPro" id="IPR027417">
    <property type="entry name" value="P-loop_NTPase"/>
</dbReference>
<evidence type="ECO:0000256" key="8">
    <source>
        <dbReference type="PIRSR" id="PIRSR006809-2"/>
    </source>
</evidence>
<reference evidence="11 12" key="1">
    <citation type="journal article" date="2014" name="Mol. Biol. Evol.">
        <title>Massive expansion of Ubiquitination-related gene families within the Chlamydiae.</title>
        <authorList>
            <person name="Domman D."/>
            <person name="Collingro A."/>
            <person name="Lagkouvardos I."/>
            <person name="Gehre L."/>
            <person name="Weinmaier T."/>
            <person name="Rattei T."/>
            <person name="Subtil A."/>
            <person name="Horn M."/>
        </authorList>
    </citation>
    <scope>NUCLEOTIDE SEQUENCE [LARGE SCALE GENOMIC DNA]</scope>
    <source>
        <strain evidence="11 12">EI2</strain>
    </source>
</reference>
<dbReference type="InterPro" id="IPR016496">
    <property type="entry name" value="GTPase_HflX"/>
</dbReference>
<comment type="cofactor">
    <cofactor evidence="8">
        <name>Mg(2+)</name>
        <dbReference type="ChEBI" id="CHEBI:18420"/>
    </cofactor>
</comment>
<feature type="domain" description="Hflx-type G" evidence="10">
    <location>
        <begin position="221"/>
        <end position="387"/>
    </location>
</feature>